<dbReference type="OrthoDB" id="336240at2759"/>
<dbReference type="InParanoid" id="A0A2P6NNQ7"/>
<feature type="domain" description="UBA" evidence="2">
    <location>
        <begin position="183"/>
        <end position="223"/>
    </location>
</feature>
<comment type="caution">
    <text evidence="3">The sequence shown here is derived from an EMBL/GenBank/DDBJ whole genome shotgun (WGS) entry which is preliminary data.</text>
</comment>
<dbReference type="InterPro" id="IPR009060">
    <property type="entry name" value="UBA-like_sf"/>
</dbReference>
<evidence type="ECO:0000256" key="1">
    <source>
        <dbReference type="SAM" id="MobiDB-lite"/>
    </source>
</evidence>
<evidence type="ECO:0000313" key="4">
    <source>
        <dbReference type="Proteomes" id="UP000241769"/>
    </source>
</evidence>
<dbReference type="EMBL" id="MDYQ01000042">
    <property type="protein sequence ID" value="PRP85591.1"/>
    <property type="molecule type" value="Genomic_DNA"/>
</dbReference>
<dbReference type="STRING" id="1890364.A0A2P6NNQ7"/>
<dbReference type="PANTHER" id="PTHR46738:SF1">
    <property type="entry name" value="UBIQUITIN-ASSOCIATED DOMAIN-CONTAINING PROTEIN 1"/>
    <property type="match status" value="1"/>
</dbReference>
<dbReference type="Gene3D" id="1.10.8.10">
    <property type="entry name" value="DNA helicase RuvA subunit, C-terminal domain"/>
    <property type="match status" value="2"/>
</dbReference>
<dbReference type="SMART" id="SM00165">
    <property type="entry name" value="UBA"/>
    <property type="match status" value="2"/>
</dbReference>
<reference evidence="3 4" key="1">
    <citation type="journal article" date="2018" name="Genome Biol. Evol.">
        <title>Multiple Roots of Fruiting Body Formation in Amoebozoa.</title>
        <authorList>
            <person name="Hillmann F."/>
            <person name="Forbes G."/>
            <person name="Novohradska S."/>
            <person name="Ferling I."/>
            <person name="Riege K."/>
            <person name="Groth M."/>
            <person name="Westermann M."/>
            <person name="Marz M."/>
            <person name="Spaller T."/>
            <person name="Winckler T."/>
            <person name="Schaap P."/>
            <person name="Glockner G."/>
        </authorList>
    </citation>
    <scope>NUCLEOTIDE SEQUENCE [LARGE SCALE GENOMIC DNA]</scope>
    <source>
        <strain evidence="3 4">Jena</strain>
    </source>
</reference>
<organism evidence="3 4">
    <name type="scientific">Planoprotostelium fungivorum</name>
    <dbReference type="NCBI Taxonomy" id="1890364"/>
    <lineage>
        <taxon>Eukaryota</taxon>
        <taxon>Amoebozoa</taxon>
        <taxon>Evosea</taxon>
        <taxon>Variosea</taxon>
        <taxon>Cavosteliida</taxon>
        <taxon>Cavosteliaceae</taxon>
        <taxon>Planoprotostelium</taxon>
    </lineage>
</organism>
<name>A0A2P6NNQ7_9EUKA</name>
<dbReference type="Pfam" id="PF22562">
    <property type="entry name" value="UBA_7"/>
    <property type="match status" value="1"/>
</dbReference>
<dbReference type="Pfam" id="PF00627">
    <property type="entry name" value="UBA"/>
    <property type="match status" value="1"/>
</dbReference>
<dbReference type="PANTHER" id="PTHR46738">
    <property type="entry name" value="UBIQUITIN-ASSOCIATED DOMAIN-CONTAINING PROTEIN 1"/>
    <property type="match status" value="1"/>
</dbReference>
<sequence length="431" mass="47246">MGLIKINAPGGTKEFIVEDGENIRQIRQRLMQDINSSLKMFRGLTVLRDEASISNGGISEGGDNMQTPDLYSISSISDVLMARPLRQPQHKLLSFLDQREEEEESRIPTRAQILSYTSDLSEEDIKKKIKRGGPSGVEHHRRQLQELMETLIGFPRGPDVEYEEEEPMEAPEAIDPNTPIEIPMNEGLLQQIQEMGFPEGRARKALILNGMSADLAMEWLFSHETDSDIDEPLTQQQLIAVAQRNRVLASFRDRYIPAPQAARPSPPVTPVVPVVPAAPVEQMEVSSGETQSVNNVDSAQPETTEGQIGIGSETAQIGRTPDLDPAATQRLRDMGFAEAEIITALTATGNDEEAAAIYLLGEQEEAVGGGGEALQAILSDPIVQAGLGNPRVLEMLRHLIENPTSSISAQYLADPEIAPILIQVNNIINRQ</sequence>
<dbReference type="InterPro" id="IPR015940">
    <property type="entry name" value="UBA"/>
</dbReference>
<feature type="domain" description="UBA" evidence="2">
    <location>
        <begin position="322"/>
        <end position="362"/>
    </location>
</feature>
<evidence type="ECO:0000259" key="2">
    <source>
        <dbReference type="PROSITE" id="PS50030"/>
    </source>
</evidence>
<evidence type="ECO:0000313" key="3">
    <source>
        <dbReference type="EMBL" id="PRP85591.1"/>
    </source>
</evidence>
<keyword evidence="4" id="KW-1185">Reference proteome</keyword>
<dbReference type="PROSITE" id="PS50030">
    <property type="entry name" value="UBA"/>
    <property type="match status" value="2"/>
</dbReference>
<dbReference type="InterPro" id="IPR052476">
    <property type="entry name" value="UBAC1"/>
</dbReference>
<dbReference type="GO" id="GO:0000151">
    <property type="term" value="C:ubiquitin ligase complex"/>
    <property type="evidence" value="ECO:0007669"/>
    <property type="project" value="TreeGrafter"/>
</dbReference>
<dbReference type="SUPFAM" id="SSF46934">
    <property type="entry name" value="UBA-like"/>
    <property type="match status" value="2"/>
</dbReference>
<feature type="compositionally biased region" description="Polar residues" evidence="1">
    <location>
        <begin position="284"/>
        <end position="306"/>
    </location>
</feature>
<feature type="region of interest" description="Disordered" evidence="1">
    <location>
        <begin position="284"/>
        <end position="323"/>
    </location>
</feature>
<dbReference type="Gene3D" id="1.10.260.100">
    <property type="match status" value="1"/>
</dbReference>
<proteinExistence type="predicted"/>
<gene>
    <name evidence="3" type="ORF">PROFUN_06380</name>
</gene>
<accession>A0A2P6NNQ7</accession>
<dbReference type="Proteomes" id="UP000241769">
    <property type="component" value="Unassembled WGS sequence"/>
</dbReference>
<protein>
    <recommendedName>
        <fullName evidence="2">UBA domain-containing protein</fullName>
    </recommendedName>
</protein>
<dbReference type="AlphaFoldDB" id="A0A2P6NNQ7"/>